<evidence type="ECO:0000256" key="10">
    <source>
        <dbReference type="RuleBase" id="RU364125"/>
    </source>
</evidence>
<dbReference type="RefSeq" id="WP_006594426.1">
    <property type="nucleotide sequence ID" value="NZ_BAHD01000086.1"/>
</dbReference>
<dbReference type="EMBL" id="BAHD01000086">
    <property type="protein sequence ID" value="GAB97894.1"/>
    <property type="molecule type" value="Genomic_DNA"/>
</dbReference>
<dbReference type="OrthoDB" id="3537056at2"/>
<sequence length="153" mass="16296">MSTATEEAAPAKSNSKLIIIVGAAVAVVLVAAAFVVFTMLKPSEPAKDPAKEPGGMVTMENAMTLNLADGKFLKTNLALQLSQEATAELGGDTTKFDVSKARDAAIGVLGKYKLNDLLSPATKVEAQKQLTEEVAKRYEGQVLQVYFTEFVMQ</sequence>
<dbReference type="GO" id="GO:0071978">
    <property type="term" value="P:bacterial-type flagellum-dependent swarming motility"/>
    <property type="evidence" value="ECO:0007669"/>
    <property type="project" value="TreeGrafter"/>
</dbReference>
<keyword evidence="8 10" id="KW-1133">Transmembrane helix</keyword>
<accession>K6XGE8</accession>
<evidence type="ECO:0000313" key="11">
    <source>
        <dbReference type="EMBL" id="GAB97894.1"/>
    </source>
</evidence>
<dbReference type="PANTHER" id="PTHR35091:SF2">
    <property type="entry name" value="FLAGELLAR PROTEIN FLIL"/>
    <property type="match status" value="1"/>
</dbReference>
<keyword evidence="4 10" id="KW-1003">Cell membrane</keyword>
<dbReference type="Proteomes" id="UP000008366">
    <property type="component" value="Unassembled WGS sequence"/>
</dbReference>
<evidence type="ECO:0000256" key="8">
    <source>
        <dbReference type="ARBA" id="ARBA00022989"/>
    </source>
</evidence>
<evidence type="ECO:0000313" key="12">
    <source>
        <dbReference type="Proteomes" id="UP000008366"/>
    </source>
</evidence>
<proteinExistence type="inferred from homology"/>
<dbReference type="PANTHER" id="PTHR35091">
    <property type="entry name" value="FLAGELLAR PROTEIN FLIL"/>
    <property type="match status" value="1"/>
</dbReference>
<dbReference type="STRING" id="1184609.KILIM_086_00200"/>
<keyword evidence="5 10" id="KW-0145">Chemotaxis</keyword>
<gene>
    <name evidence="11" type="primary">fliL</name>
    <name evidence="11" type="ORF">KILIM_086_00200</name>
</gene>
<comment type="function">
    <text evidence="1 10">Controls the rotational direction of flagella during chemotaxis.</text>
</comment>
<dbReference type="AlphaFoldDB" id="K6XGE8"/>
<evidence type="ECO:0000256" key="5">
    <source>
        <dbReference type="ARBA" id="ARBA00022500"/>
    </source>
</evidence>
<organism evidence="11 12">
    <name type="scientific">Kineosphaera limosa NBRC 100340</name>
    <dbReference type="NCBI Taxonomy" id="1184609"/>
    <lineage>
        <taxon>Bacteria</taxon>
        <taxon>Bacillati</taxon>
        <taxon>Actinomycetota</taxon>
        <taxon>Actinomycetes</taxon>
        <taxon>Micrococcales</taxon>
        <taxon>Dermatophilaceae</taxon>
        <taxon>Kineosphaera</taxon>
    </lineage>
</organism>
<name>K6XGE8_9MICO</name>
<evidence type="ECO:0000256" key="2">
    <source>
        <dbReference type="ARBA" id="ARBA00004162"/>
    </source>
</evidence>
<keyword evidence="11" id="KW-0969">Cilium</keyword>
<evidence type="ECO:0000256" key="3">
    <source>
        <dbReference type="ARBA" id="ARBA00008281"/>
    </source>
</evidence>
<evidence type="ECO:0000256" key="9">
    <source>
        <dbReference type="ARBA" id="ARBA00023136"/>
    </source>
</evidence>
<keyword evidence="9 10" id="KW-0472">Membrane</keyword>
<evidence type="ECO:0000256" key="4">
    <source>
        <dbReference type="ARBA" id="ARBA00022475"/>
    </source>
</evidence>
<dbReference type="GO" id="GO:0009425">
    <property type="term" value="C:bacterial-type flagellum basal body"/>
    <property type="evidence" value="ECO:0007669"/>
    <property type="project" value="InterPro"/>
</dbReference>
<keyword evidence="12" id="KW-1185">Reference proteome</keyword>
<dbReference type="eggNOG" id="COG1580">
    <property type="taxonomic scope" value="Bacteria"/>
</dbReference>
<keyword evidence="11" id="KW-0966">Cell projection</keyword>
<dbReference type="Pfam" id="PF03748">
    <property type="entry name" value="FliL"/>
    <property type="match status" value="1"/>
</dbReference>
<feature type="transmembrane region" description="Helical" evidence="10">
    <location>
        <begin position="17"/>
        <end position="40"/>
    </location>
</feature>
<evidence type="ECO:0000256" key="6">
    <source>
        <dbReference type="ARBA" id="ARBA00022692"/>
    </source>
</evidence>
<reference evidence="11 12" key="1">
    <citation type="submission" date="2012-08" db="EMBL/GenBank/DDBJ databases">
        <title>Whole genome shotgun sequence of Kineosphaera limosa NBRC 100340.</title>
        <authorList>
            <person name="Yoshida I."/>
            <person name="Isaki S."/>
            <person name="Hosoyama A."/>
            <person name="Tsuchikane K."/>
            <person name="Katsumata H."/>
            <person name="Ando Y."/>
            <person name="Ohji S."/>
            <person name="Hamada M."/>
            <person name="Tamura T."/>
            <person name="Yamazoe A."/>
            <person name="Yamazaki S."/>
            <person name="Fujita N."/>
        </authorList>
    </citation>
    <scope>NUCLEOTIDE SEQUENCE [LARGE SCALE GENOMIC DNA]</scope>
    <source>
        <strain evidence="11 12">NBRC 100340</strain>
    </source>
</reference>
<keyword evidence="7 10" id="KW-0283">Flagellar rotation</keyword>
<comment type="subcellular location">
    <subcellularLocation>
        <location evidence="2">Cell membrane</location>
        <topology evidence="2">Single-pass membrane protein</topology>
    </subcellularLocation>
</comment>
<dbReference type="InterPro" id="IPR005503">
    <property type="entry name" value="FliL"/>
</dbReference>
<evidence type="ECO:0000256" key="1">
    <source>
        <dbReference type="ARBA" id="ARBA00002254"/>
    </source>
</evidence>
<comment type="similarity">
    <text evidence="3 10">Belongs to the FliL family.</text>
</comment>
<evidence type="ECO:0000256" key="7">
    <source>
        <dbReference type="ARBA" id="ARBA00022779"/>
    </source>
</evidence>
<dbReference type="GO" id="GO:0006935">
    <property type="term" value="P:chemotaxis"/>
    <property type="evidence" value="ECO:0007669"/>
    <property type="project" value="UniProtKB-KW"/>
</dbReference>
<dbReference type="GO" id="GO:0005886">
    <property type="term" value="C:plasma membrane"/>
    <property type="evidence" value="ECO:0007669"/>
    <property type="project" value="UniProtKB-SubCell"/>
</dbReference>
<protein>
    <recommendedName>
        <fullName evidence="10">Flagellar protein FliL</fullName>
    </recommendedName>
</protein>
<keyword evidence="6 10" id="KW-0812">Transmembrane</keyword>
<comment type="caution">
    <text evidence="11">The sequence shown here is derived from an EMBL/GenBank/DDBJ whole genome shotgun (WGS) entry which is preliminary data.</text>
</comment>
<keyword evidence="11" id="KW-0282">Flagellum</keyword>